<dbReference type="EMBL" id="SRPE01000005">
    <property type="protein sequence ID" value="TGN27171.1"/>
    <property type="molecule type" value="Genomic_DNA"/>
</dbReference>
<comment type="caution">
    <text evidence="1">The sequence shown here is derived from an EMBL/GenBank/DDBJ whole genome shotgun (WGS) entry which is preliminary data.</text>
</comment>
<dbReference type="InterPro" id="IPR029044">
    <property type="entry name" value="Nucleotide-diphossugar_trans"/>
</dbReference>
<dbReference type="RefSeq" id="WP_135835327.1">
    <property type="nucleotide sequence ID" value="NZ_CAUQWU010000005.1"/>
</dbReference>
<name>A0A4Z1C497_9FLAO</name>
<evidence type="ECO:0000313" key="2">
    <source>
        <dbReference type="Proteomes" id="UP000297998"/>
    </source>
</evidence>
<dbReference type="OrthoDB" id="1666251at2"/>
<reference evidence="1 2" key="1">
    <citation type="submission" date="2019-03" db="EMBL/GenBank/DDBJ databases">
        <title>Empedobacter tilapiae sp. nov., isolated from an intestine of Nile tilapia Oreochromis niloticus.</title>
        <authorList>
            <person name="Kim Y.-O."/>
            <person name="Yoon J.-H."/>
        </authorList>
    </citation>
    <scope>NUCLEOTIDE SEQUENCE [LARGE SCALE GENOMIC DNA]</scope>
    <source>
        <strain evidence="1 2">MRS2</strain>
    </source>
</reference>
<dbReference type="AlphaFoldDB" id="A0A4Z1C497"/>
<dbReference type="SUPFAM" id="SSF53448">
    <property type="entry name" value="Nucleotide-diphospho-sugar transferases"/>
    <property type="match status" value="1"/>
</dbReference>
<organism evidence="1 2">
    <name type="scientific">Empedobacter tilapiae</name>
    <dbReference type="NCBI Taxonomy" id="2491114"/>
    <lineage>
        <taxon>Bacteria</taxon>
        <taxon>Pseudomonadati</taxon>
        <taxon>Bacteroidota</taxon>
        <taxon>Flavobacteriia</taxon>
        <taxon>Flavobacteriales</taxon>
        <taxon>Weeksellaceae</taxon>
        <taxon>Empedobacter</taxon>
    </lineage>
</organism>
<gene>
    <name evidence="1" type="ORF">E4J94_08110</name>
</gene>
<keyword evidence="1" id="KW-0808">Transferase</keyword>
<sequence length="263" mass="31491">MFKRIKNHLTFLYYQYLIRTNSLIKKQRKDSLSIPILIINFNQLFYLKQLVNFLLKRGFENIIIIDNKSTYPPLLEYYKQIENQVTVEYMQKNAGHMVFFENKELQKKYGQGYYVITDADIVPNDNLPKDFMAIMLSYLDKYFKTITKVGFALKIDDIPDHFPLKEKVLKWERKFWNHEIEKNIYKVDLDTTFALYKPNYPCFFDNISFYNGIRISNLFIAKHGGWYKDFNNLTHEEKFYQKTANDSSSWNINKTGGLVGDKY</sequence>
<dbReference type="GO" id="GO:0016740">
    <property type="term" value="F:transferase activity"/>
    <property type="evidence" value="ECO:0007669"/>
    <property type="project" value="UniProtKB-KW"/>
</dbReference>
<evidence type="ECO:0000313" key="1">
    <source>
        <dbReference type="EMBL" id="TGN27171.1"/>
    </source>
</evidence>
<dbReference type="Proteomes" id="UP000297998">
    <property type="component" value="Unassembled WGS sequence"/>
</dbReference>
<dbReference type="CDD" id="cd00761">
    <property type="entry name" value="Glyco_tranf_GTA_type"/>
    <property type="match status" value="1"/>
</dbReference>
<keyword evidence="2" id="KW-1185">Reference proteome</keyword>
<accession>A0A4Z1C497</accession>
<proteinExistence type="predicted"/>
<protein>
    <submittedName>
        <fullName evidence="1">Glycosyltransferase family 2 protein</fullName>
    </submittedName>
</protein>